<name>A0A0V0QDB3_PSEPJ</name>
<sequence length="276" mass="32489">MEIFQQQFNFKVEQKNKLKVLCLHGYQTNSDLMEIQMKQWKEVYFKKQIEFVYLNAPHKLPEQNISDPKLSEVVKKLKNKQLYSWFSTLKQLEKTLQYIEQFMNENGPFDGLCGFSQGGNATAKFAMHYQQGKINLKYPLKFVIMICATFPDMPAENNNNLLNGKSKKSVNHFQLDIPSLHLVGENDYFFQSSLVSTTLFINPEIIFHNGVPRLDAKDIRQVKKFLRKSMLKYQKNDDEFEEDNDQKEKENKETIENEKEAQQNIDDINLEIKPKL</sequence>
<dbReference type="Gene3D" id="3.40.50.1820">
    <property type="entry name" value="alpha/beta hydrolase"/>
    <property type="match status" value="1"/>
</dbReference>
<dbReference type="PANTHER" id="PTHR48070:SF6">
    <property type="entry name" value="ESTERASE OVCA2"/>
    <property type="match status" value="1"/>
</dbReference>
<dbReference type="OMA" id="SAQANHI"/>
<dbReference type="InterPro" id="IPR005645">
    <property type="entry name" value="FSH-like_dom"/>
</dbReference>
<dbReference type="AlphaFoldDB" id="A0A0V0QDB3"/>
<accession>A0A0V0QDB3</accession>
<dbReference type="Proteomes" id="UP000054937">
    <property type="component" value="Unassembled WGS sequence"/>
</dbReference>
<organism evidence="4 5">
    <name type="scientific">Pseudocohnilembus persalinus</name>
    <name type="common">Ciliate</name>
    <dbReference type="NCBI Taxonomy" id="266149"/>
    <lineage>
        <taxon>Eukaryota</taxon>
        <taxon>Sar</taxon>
        <taxon>Alveolata</taxon>
        <taxon>Ciliophora</taxon>
        <taxon>Intramacronucleata</taxon>
        <taxon>Oligohymenophorea</taxon>
        <taxon>Scuticociliatia</taxon>
        <taxon>Philasterida</taxon>
        <taxon>Pseudocohnilembidae</taxon>
        <taxon>Pseudocohnilembus</taxon>
    </lineage>
</organism>
<dbReference type="InParanoid" id="A0A0V0QDB3"/>
<feature type="compositionally biased region" description="Basic and acidic residues" evidence="2">
    <location>
        <begin position="246"/>
        <end position="261"/>
    </location>
</feature>
<protein>
    <recommendedName>
        <fullName evidence="3">Serine hydrolase domain-containing protein</fullName>
    </recommendedName>
</protein>
<comment type="caution">
    <text evidence="4">The sequence shown here is derived from an EMBL/GenBank/DDBJ whole genome shotgun (WGS) entry which is preliminary data.</text>
</comment>
<proteinExistence type="predicted"/>
<feature type="domain" description="Serine hydrolase" evidence="3">
    <location>
        <begin position="16"/>
        <end position="210"/>
    </location>
</feature>
<evidence type="ECO:0000313" key="4">
    <source>
        <dbReference type="EMBL" id="KRX00128.1"/>
    </source>
</evidence>
<dbReference type="Pfam" id="PF03959">
    <property type="entry name" value="FSH1"/>
    <property type="match status" value="1"/>
</dbReference>
<dbReference type="EMBL" id="LDAU01000194">
    <property type="protein sequence ID" value="KRX00128.1"/>
    <property type="molecule type" value="Genomic_DNA"/>
</dbReference>
<evidence type="ECO:0000259" key="3">
    <source>
        <dbReference type="Pfam" id="PF03959"/>
    </source>
</evidence>
<dbReference type="GO" id="GO:0005737">
    <property type="term" value="C:cytoplasm"/>
    <property type="evidence" value="ECO:0007669"/>
    <property type="project" value="TreeGrafter"/>
</dbReference>
<dbReference type="OrthoDB" id="285147at2759"/>
<feature type="region of interest" description="Disordered" evidence="2">
    <location>
        <begin position="236"/>
        <end position="268"/>
    </location>
</feature>
<keyword evidence="5" id="KW-1185">Reference proteome</keyword>
<dbReference type="GO" id="GO:0016787">
    <property type="term" value="F:hydrolase activity"/>
    <property type="evidence" value="ECO:0007669"/>
    <property type="project" value="UniProtKB-KW"/>
</dbReference>
<evidence type="ECO:0000256" key="2">
    <source>
        <dbReference type="SAM" id="MobiDB-lite"/>
    </source>
</evidence>
<reference evidence="4 5" key="1">
    <citation type="journal article" date="2015" name="Sci. Rep.">
        <title>Genome of the facultative scuticociliatosis pathogen Pseudocohnilembus persalinus provides insight into its virulence through horizontal gene transfer.</title>
        <authorList>
            <person name="Xiong J."/>
            <person name="Wang G."/>
            <person name="Cheng J."/>
            <person name="Tian M."/>
            <person name="Pan X."/>
            <person name="Warren A."/>
            <person name="Jiang C."/>
            <person name="Yuan D."/>
            <person name="Miao W."/>
        </authorList>
    </citation>
    <scope>NUCLEOTIDE SEQUENCE [LARGE SCALE GENOMIC DNA]</scope>
    <source>
        <strain evidence="4">36N120E</strain>
    </source>
</reference>
<dbReference type="PANTHER" id="PTHR48070">
    <property type="entry name" value="ESTERASE OVCA2"/>
    <property type="match status" value="1"/>
</dbReference>
<dbReference type="SUPFAM" id="SSF53474">
    <property type="entry name" value="alpha/beta-Hydrolases"/>
    <property type="match status" value="1"/>
</dbReference>
<evidence type="ECO:0000256" key="1">
    <source>
        <dbReference type="ARBA" id="ARBA00022801"/>
    </source>
</evidence>
<gene>
    <name evidence="4" type="ORF">PPERSA_10627</name>
</gene>
<dbReference type="GO" id="GO:0005634">
    <property type="term" value="C:nucleus"/>
    <property type="evidence" value="ECO:0007669"/>
    <property type="project" value="TreeGrafter"/>
</dbReference>
<keyword evidence="1" id="KW-0378">Hydrolase</keyword>
<dbReference type="InterPro" id="IPR029058">
    <property type="entry name" value="AB_hydrolase_fold"/>
</dbReference>
<evidence type="ECO:0000313" key="5">
    <source>
        <dbReference type="Proteomes" id="UP000054937"/>
    </source>
</evidence>
<dbReference type="InterPro" id="IPR050593">
    <property type="entry name" value="LovG"/>
</dbReference>